<reference evidence="2" key="1">
    <citation type="journal article" date="2023" name="Nat. Plants">
        <title>Single-cell RNA sequencing provides a high-resolution roadmap for understanding the multicellular compartmentation of specialized metabolism.</title>
        <authorList>
            <person name="Sun S."/>
            <person name="Shen X."/>
            <person name="Li Y."/>
            <person name="Li Y."/>
            <person name="Wang S."/>
            <person name="Li R."/>
            <person name="Zhang H."/>
            <person name="Shen G."/>
            <person name="Guo B."/>
            <person name="Wei J."/>
            <person name="Xu J."/>
            <person name="St-Pierre B."/>
            <person name="Chen S."/>
            <person name="Sun C."/>
        </authorList>
    </citation>
    <scope>NUCLEOTIDE SEQUENCE [LARGE SCALE GENOMIC DNA]</scope>
</reference>
<dbReference type="EMBL" id="CM044703">
    <property type="protein sequence ID" value="KAI5673227.1"/>
    <property type="molecule type" value="Genomic_DNA"/>
</dbReference>
<organism evidence="1 2">
    <name type="scientific">Catharanthus roseus</name>
    <name type="common">Madagascar periwinkle</name>
    <name type="synonym">Vinca rosea</name>
    <dbReference type="NCBI Taxonomy" id="4058"/>
    <lineage>
        <taxon>Eukaryota</taxon>
        <taxon>Viridiplantae</taxon>
        <taxon>Streptophyta</taxon>
        <taxon>Embryophyta</taxon>
        <taxon>Tracheophyta</taxon>
        <taxon>Spermatophyta</taxon>
        <taxon>Magnoliopsida</taxon>
        <taxon>eudicotyledons</taxon>
        <taxon>Gunneridae</taxon>
        <taxon>Pentapetalae</taxon>
        <taxon>asterids</taxon>
        <taxon>lamiids</taxon>
        <taxon>Gentianales</taxon>
        <taxon>Apocynaceae</taxon>
        <taxon>Rauvolfioideae</taxon>
        <taxon>Vinceae</taxon>
        <taxon>Catharanthinae</taxon>
        <taxon>Catharanthus</taxon>
    </lineage>
</organism>
<name>A0ACC0BKV7_CATRO</name>
<comment type="caution">
    <text evidence="1">The sequence shown here is derived from an EMBL/GenBank/DDBJ whole genome shotgun (WGS) entry which is preliminary data.</text>
</comment>
<sequence>MQLDISFHQPLPHTTVTGSLTGYESIISQRSYHGLHPSLSYDCWSSRPITTCSYYTYQQQSADITETIASEHGIGPENKLKQLIPPAAKSKGVDSTIFTTNAKGGLPVLLQSALPPASQIAHVRHPTFPSAINFDFCNATNAIPHSPFASLGDATAYGKFPSFYVDFKLLFASLPRIMHAPNDVNPLYTYIHALGAPPLLCHVISYGLNNSSIPMFD</sequence>
<dbReference type="Proteomes" id="UP001060085">
    <property type="component" value="Linkage Group LG03"/>
</dbReference>
<accession>A0ACC0BKV7</accession>
<protein>
    <submittedName>
        <fullName evidence="1">Uncharacterized protein</fullName>
    </submittedName>
</protein>
<proteinExistence type="predicted"/>
<keyword evidence="2" id="KW-1185">Reference proteome</keyword>
<evidence type="ECO:0000313" key="1">
    <source>
        <dbReference type="EMBL" id="KAI5673227.1"/>
    </source>
</evidence>
<evidence type="ECO:0000313" key="2">
    <source>
        <dbReference type="Proteomes" id="UP001060085"/>
    </source>
</evidence>
<gene>
    <name evidence="1" type="ORF">M9H77_13591</name>
</gene>